<sequence length="224" mass="24870">MHRIRIISLLLFCLTFLTSCNNHDDKDALWLPIHGISWGMEKGKVESLLKDSGVVIQQENGTVPNRYILSEAQTCWGFIGIVKLDFKSFTKDGDAYLTAFSFYPKEADEDALLKELSDAFGVKSSNSPGNKAESLQWESKTAITDISDKDVRQRAKDLTEMIWGNTPFKETVTEISRPLVTAQYTPMEQGNSKSSIFLGGEHAALAAIAKDKQLSSIIIESSDN</sequence>
<dbReference type="RefSeq" id="WP_185256752.1">
    <property type="nucleotide sequence ID" value="NZ_AP023368.1"/>
</dbReference>
<keyword evidence="1" id="KW-0732">Signal</keyword>
<reference evidence="2 3" key="2">
    <citation type="submission" date="2020-08" db="EMBL/GenBank/DDBJ databases">
        <authorList>
            <person name="Ueki A."/>
            <person name="Tonouchi A."/>
        </authorList>
    </citation>
    <scope>NUCLEOTIDE SEQUENCE [LARGE SCALE GENOMIC DNA]</scope>
    <source>
        <strain evidence="2 3">CTTW</strain>
    </source>
</reference>
<gene>
    <name evidence="2" type="ORF">bsdcttw_41940</name>
</gene>
<dbReference type="AlphaFoldDB" id="A0A7M3S986"/>
<feature type="chain" id="PRO_5038743902" evidence="1">
    <location>
        <begin position="24"/>
        <end position="224"/>
    </location>
</feature>
<evidence type="ECO:0000313" key="2">
    <source>
        <dbReference type="EMBL" id="BCK01154.1"/>
    </source>
</evidence>
<reference evidence="2 3" key="1">
    <citation type="submission" date="2020-08" db="EMBL/GenBank/DDBJ databases">
        <title>Draft genome sequencing of an Anaerocolumna strain isolated from anoxic soil subjected to BSD treatment.</title>
        <authorList>
            <person name="Uek A."/>
            <person name="Tonouchi A."/>
        </authorList>
    </citation>
    <scope>NUCLEOTIDE SEQUENCE [LARGE SCALE GENOMIC DNA]</scope>
    <source>
        <strain evidence="2 3">CTTW</strain>
    </source>
</reference>
<evidence type="ECO:0000313" key="3">
    <source>
        <dbReference type="Proteomes" id="UP000515703"/>
    </source>
</evidence>
<keyword evidence="3" id="KW-1185">Reference proteome</keyword>
<organism evidence="2 3">
    <name type="scientific">Anaerocolumna chitinilytica</name>
    <dbReference type="NCBI Taxonomy" id="1727145"/>
    <lineage>
        <taxon>Bacteria</taxon>
        <taxon>Bacillati</taxon>
        <taxon>Bacillota</taxon>
        <taxon>Clostridia</taxon>
        <taxon>Lachnospirales</taxon>
        <taxon>Lachnospiraceae</taxon>
        <taxon>Anaerocolumna</taxon>
    </lineage>
</organism>
<proteinExistence type="predicted"/>
<dbReference type="PROSITE" id="PS51257">
    <property type="entry name" value="PROKAR_LIPOPROTEIN"/>
    <property type="match status" value="1"/>
</dbReference>
<evidence type="ECO:0000256" key="1">
    <source>
        <dbReference type="SAM" id="SignalP"/>
    </source>
</evidence>
<dbReference type="EMBL" id="AP023368">
    <property type="protein sequence ID" value="BCK01154.1"/>
    <property type="molecule type" value="Genomic_DNA"/>
</dbReference>
<feature type="signal peptide" evidence="1">
    <location>
        <begin position="1"/>
        <end position="23"/>
    </location>
</feature>
<accession>A0A7M3S986</accession>
<dbReference type="KEGG" id="acht:bsdcttw_41940"/>
<name>A0A7M3S986_9FIRM</name>
<dbReference type="Proteomes" id="UP000515703">
    <property type="component" value="Chromosome"/>
</dbReference>
<protein>
    <submittedName>
        <fullName evidence="2">Uncharacterized protein</fullName>
    </submittedName>
</protein>